<dbReference type="InterPro" id="IPR009003">
    <property type="entry name" value="Peptidase_S1_PA"/>
</dbReference>
<evidence type="ECO:0000256" key="1">
    <source>
        <dbReference type="ARBA" id="ARBA00022670"/>
    </source>
</evidence>
<keyword evidence="5" id="KW-0720">Serine protease</keyword>
<feature type="region of interest" description="Disordered" evidence="8">
    <location>
        <begin position="111"/>
        <end position="145"/>
    </location>
</feature>
<keyword evidence="2" id="KW-0732">Signal</keyword>
<feature type="binding site" evidence="7">
    <location>
        <position position="190"/>
    </location>
    <ligand>
        <name>substrate</name>
    </ligand>
</feature>
<dbReference type="InterPro" id="IPR051201">
    <property type="entry name" value="Chloro_Bact_Ser_Proteases"/>
</dbReference>
<dbReference type="PANTHER" id="PTHR43343">
    <property type="entry name" value="PEPTIDASE S12"/>
    <property type="match status" value="1"/>
</dbReference>
<feature type="active site" description="Charge relay system" evidence="6">
    <location>
        <position position="264"/>
    </location>
</feature>
<organism evidence="10 11">
    <name type="scientific">Prosthecodimorpha hirschii</name>
    <dbReference type="NCBI Taxonomy" id="665126"/>
    <lineage>
        <taxon>Bacteria</taxon>
        <taxon>Pseudomonadati</taxon>
        <taxon>Pseudomonadota</taxon>
        <taxon>Alphaproteobacteria</taxon>
        <taxon>Hyphomicrobiales</taxon>
        <taxon>Ancalomicrobiaceae</taxon>
        <taxon>Prosthecodimorpha</taxon>
    </lineage>
</organism>
<proteinExistence type="predicted"/>
<evidence type="ECO:0000256" key="4">
    <source>
        <dbReference type="ARBA" id="ARBA00022801"/>
    </source>
</evidence>
<feature type="active site" description="Charge relay system" evidence="6">
    <location>
        <position position="160"/>
    </location>
</feature>
<dbReference type="SMART" id="SM00228">
    <property type="entry name" value="PDZ"/>
    <property type="match status" value="2"/>
</dbReference>
<evidence type="ECO:0000313" key="10">
    <source>
        <dbReference type="EMBL" id="KPL54548.1"/>
    </source>
</evidence>
<evidence type="ECO:0000256" key="2">
    <source>
        <dbReference type="ARBA" id="ARBA00022729"/>
    </source>
</evidence>
<name>A0A0P6VTG5_9HYPH</name>
<dbReference type="EMBL" id="LJYW01000001">
    <property type="protein sequence ID" value="KPL54548.1"/>
    <property type="molecule type" value="Genomic_DNA"/>
</dbReference>
<comment type="caution">
    <text evidence="10">The sequence shown here is derived from an EMBL/GenBank/DDBJ whole genome shotgun (WGS) entry which is preliminary data.</text>
</comment>
<dbReference type="InterPro" id="IPR001940">
    <property type="entry name" value="Peptidase_S1C"/>
</dbReference>
<dbReference type="CDD" id="cd10839">
    <property type="entry name" value="cpPDZ1_DegP-like"/>
    <property type="match status" value="1"/>
</dbReference>
<reference evidence="10 11" key="1">
    <citation type="submission" date="2015-09" db="EMBL/GenBank/DDBJ databases">
        <authorList>
            <person name="Jackson K.R."/>
            <person name="Lunt B.L."/>
            <person name="Fisher J.N.B."/>
            <person name="Gardner A.V."/>
            <person name="Bailey M.E."/>
            <person name="Deus L.M."/>
            <person name="Earl A.S."/>
            <person name="Gibby P.D."/>
            <person name="Hartmann K.A."/>
            <person name="Liu J.E."/>
            <person name="Manci A.M."/>
            <person name="Nielsen D.A."/>
            <person name="Solomon M.B."/>
            <person name="Breakwell D.P."/>
            <person name="Burnett S.H."/>
            <person name="Grose J.H."/>
        </authorList>
    </citation>
    <scope>NUCLEOTIDE SEQUENCE [LARGE SCALE GENOMIC DNA]</scope>
    <source>
        <strain evidence="10 11">16</strain>
    </source>
</reference>
<dbReference type="InterPro" id="IPR001478">
    <property type="entry name" value="PDZ"/>
</dbReference>
<keyword evidence="1" id="KW-0645">Protease</keyword>
<evidence type="ECO:0000256" key="3">
    <source>
        <dbReference type="ARBA" id="ARBA00022737"/>
    </source>
</evidence>
<evidence type="ECO:0000259" key="9">
    <source>
        <dbReference type="PROSITE" id="PS50106"/>
    </source>
</evidence>
<gene>
    <name evidence="10" type="ORF">ABB55_21895</name>
</gene>
<dbReference type="PRINTS" id="PR00834">
    <property type="entry name" value="PROTEASES2C"/>
</dbReference>
<dbReference type="Pfam" id="PF13180">
    <property type="entry name" value="PDZ_2"/>
    <property type="match status" value="2"/>
</dbReference>
<dbReference type="PROSITE" id="PS50106">
    <property type="entry name" value="PDZ"/>
    <property type="match status" value="2"/>
</dbReference>
<dbReference type="Pfam" id="PF13365">
    <property type="entry name" value="Trypsin_2"/>
    <property type="match status" value="1"/>
</dbReference>
<dbReference type="Proteomes" id="UP000048984">
    <property type="component" value="Unassembled WGS sequence"/>
</dbReference>
<sequence>MTLEDVKKAGSLIAARRKTLLAGVLSLGLVGTLAAESLFVGTPAAKAQTVTAPGVPQNGHAINTFSFADVVDRVGPAVVSIRVKADQPRQFMSDIFPDVPEGSPLERFFREWQDRGGPNGGPGERGNRRGEGPRGNNAPVTSQGSGFIIAPEGKIVTNFHVVKGAREVTVVTTDGSEYRATVLGSDEKTDVALVQIDEKGKTFPTVPFARNEIRVGDWVLAVGNPFGLGGSVTAGIISARGREIGAGPYDDFLQIDAPINRGNSGGPTFNLAGEVVGMNTAIFSPSGGSVGIGFAIPTSTVERVIAQLEKNGQVVRGWLGVQIQGINRDIADSLGMKQARGALVAEPQADSPAAKAGIKSGDVILAVEGKPVRNPRDLARTVAGYDPGSTVRVTLLRAGKEQDVSVVLGKLPNEQRRADAGRSGDDGVPGSTSLADLGVMVSPASEVGQGDRGVAVVRVDPAGPAASRGIEVGDLILDIQGTPVATARDLGSAISKARADGRRSVLARVVKNGETRFVPLPLASS</sequence>
<dbReference type="InterPro" id="IPR011782">
    <property type="entry name" value="Pept_S1C_Do"/>
</dbReference>
<evidence type="ECO:0000256" key="8">
    <source>
        <dbReference type="SAM" id="MobiDB-lite"/>
    </source>
</evidence>
<dbReference type="AlphaFoldDB" id="A0A0P6VTG5"/>
<dbReference type="GO" id="GO:0004252">
    <property type="term" value="F:serine-type endopeptidase activity"/>
    <property type="evidence" value="ECO:0007669"/>
    <property type="project" value="InterPro"/>
</dbReference>
<reference evidence="10 11" key="2">
    <citation type="submission" date="2015-10" db="EMBL/GenBank/DDBJ databases">
        <title>Draft Genome Sequence of Prosthecomicrobium hirschii ATCC 27832.</title>
        <authorList>
            <person name="Daniel J."/>
            <person name="Givan S.A."/>
            <person name="Brun Y.V."/>
            <person name="Brown P.J."/>
        </authorList>
    </citation>
    <scope>NUCLEOTIDE SEQUENCE [LARGE SCALE GENOMIC DNA]</scope>
    <source>
        <strain evidence="10 11">16</strain>
    </source>
</reference>
<evidence type="ECO:0000313" key="11">
    <source>
        <dbReference type="Proteomes" id="UP000048984"/>
    </source>
</evidence>
<protein>
    <recommendedName>
        <fullName evidence="9">PDZ domain-containing protein</fullName>
    </recommendedName>
</protein>
<dbReference type="SUPFAM" id="SSF50494">
    <property type="entry name" value="Trypsin-like serine proteases"/>
    <property type="match status" value="1"/>
</dbReference>
<dbReference type="PANTHER" id="PTHR43343:SF3">
    <property type="entry name" value="PROTEASE DO-LIKE 8, CHLOROPLASTIC"/>
    <property type="match status" value="1"/>
</dbReference>
<dbReference type="STRING" id="665126.ABB55_21895"/>
<feature type="compositionally biased region" description="Basic and acidic residues" evidence="8">
    <location>
        <begin position="413"/>
        <end position="425"/>
    </location>
</feature>
<dbReference type="Gene3D" id="2.40.10.120">
    <property type="match status" value="1"/>
</dbReference>
<dbReference type="SUPFAM" id="SSF50156">
    <property type="entry name" value="PDZ domain-like"/>
    <property type="match status" value="2"/>
</dbReference>
<dbReference type="NCBIfam" id="TIGR02037">
    <property type="entry name" value="degP_htrA_DO"/>
    <property type="match status" value="1"/>
</dbReference>
<keyword evidence="3" id="KW-0677">Repeat</keyword>
<evidence type="ECO:0000256" key="6">
    <source>
        <dbReference type="PIRSR" id="PIRSR611782-1"/>
    </source>
</evidence>
<feature type="binding site" evidence="7">
    <location>
        <begin position="262"/>
        <end position="264"/>
    </location>
    <ligand>
        <name>substrate</name>
    </ligand>
</feature>
<evidence type="ECO:0000256" key="7">
    <source>
        <dbReference type="PIRSR" id="PIRSR611782-2"/>
    </source>
</evidence>
<feature type="binding site" evidence="7">
    <location>
        <position position="160"/>
    </location>
    <ligand>
        <name>substrate</name>
    </ligand>
</feature>
<feature type="active site" description="Charge relay system" evidence="6">
    <location>
        <position position="190"/>
    </location>
</feature>
<keyword evidence="4" id="KW-0378">Hydrolase</keyword>
<feature type="region of interest" description="Disordered" evidence="8">
    <location>
        <begin position="412"/>
        <end position="431"/>
    </location>
</feature>
<dbReference type="GO" id="GO:0006508">
    <property type="term" value="P:proteolysis"/>
    <property type="evidence" value="ECO:0007669"/>
    <property type="project" value="UniProtKB-KW"/>
</dbReference>
<feature type="domain" description="PDZ" evidence="9">
    <location>
        <begin position="305"/>
        <end position="374"/>
    </location>
</feature>
<evidence type="ECO:0000256" key="5">
    <source>
        <dbReference type="ARBA" id="ARBA00022825"/>
    </source>
</evidence>
<accession>A0A0P6VTG5</accession>
<dbReference type="InterPro" id="IPR036034">
    <property type="entry name" value="PDZ_sf"/>
</dbReference>
<keyword evidence="11" id="KW-1185">Reference proteome</keyword>
<feature type="domain" description="PDZ" evidence="9">
    <location>
        <begin position="437"/>
        <end position="484"/>
    </location>
</feature>
<dbReference type="Gene3D" id="2.30.42.10">
    <property type="match status" value="2"/>
</dbReference>
<dbReference type="RefSeq" id="WP_054360715.1">
    <property type="nucleotide sequence ID" value="NZ_LJYW01000001.1"/>
</dbReference>